<dbReference type="OrthoDB" id="2404656at2759"/>
<reference evidence="2 3" key="1">
    <citation type="submission" date="2018-06" db="EMBL/GenBank/DDBJ databases">
        <title>Comparative genomics reveals the genomic features of Rhizophagus irregularis, R. cerebriforme, R. diaphanum and Gigaspora rosea, and their symbiotic lifestyle signature.</title>
        <authorList>
            <person name="Morin E."/>
            <person name="San Clemente H."/>
            <person name="Chen E.C.H."/>
            <person name="De La Providencia I."/>
            <person name="Hainaut M."/>
            <person name="Kuo A."/>
            <person name="Kohler A."/>
            <person name="Murat C."/>
            <person name="Tang N."/>
            <person name="Roy S."/>
            <person name="Loubradou J."/>
            <person name="Henrissat B."/>
            <person name="Grigoriev I.V."/>
            <person name="Corradi N."/>
            <person name="Roux C."/>
            <person name="Martin F.M."/>
        </authorList>
    </citation>
    <scope>NUCLEOTIDE SEQUENCE [LARGE SCALE GENOMIC DNA]</scope>
    <source>
        <strain evidence="2 3">DAOM 227022</strain>
    </source>
</reference>
<evidence type="ECO:0000256" key="1">
    <source>
        <dbReference type="SAM" id="MobiDB-lite"/>
    </source>
</evidence>
<accession>A0A397TP74</accession>
<feature type="compositionally biased region" description="Basic and acidic residues" evidence="1">
    <location>
        <begin position="85"/>
        <end position="95"/>
    </location>
</feature>
<dbReference type="EMBL" id="QKYT01000001">
    <property type="protein sequence ID" value="RIA99768.1"/>
    <property type="molecule type" value="Genomic_DNA"/>
</dbReference>
<feature type="compositionally biased region" description="Basic and acidic residues" evidence="1">
    <location>
        <begin position="110"/>
        <end position="120"/>
    </location>
</feature>
<organism evidence="2 3">
    <name type="scientific">Glomus cerebriforme</name>
    <dbReference type="NCBI Taxonomy" id="658196"/>
    <lineage>
        <taxon>Eukaryota</taxon>
        <taxon>Fungi</taxon>
        <taxon>Fungi incertae sedis</taxon>
        <taxon>Mucoromycota</taxon>
        <taxon>Glomeromycotina</taxon>
        <taxon>Glomeromycetes</taxon>
        <taxon>Glomerales</taxon>
        <taxon>Glomeraceae</taxon>
        <taxon>Glomus</taxon>
    </lineage>
</organism>
<gene>
    <name evidence="2" type="ORF">C1645_730679</name>
</gene>
<evidence type="ECO:0000313" key="3">
    <source>
        <dbReference type="Proteomes" id="UP000265703"/>
    </source>
</evidence>
<proteinExistence type="predicted"/>
<protein>
    <submittedName>
        <fullName evidence="2">Uncharacterized protein</fullName>
    </submittedName>
</protein>
<name>A0A397TP74_9GLOM</name>
<keyword evidence="3" id="KW-1185">Reference proteome</keyword>
<evidence type="ECO:0000313" key="2">
    <source>
        <dbReference type="EMBL" id="RIA99768.1"/>
    </source>
</evidence>
<dbReference type="Proteomes" id="UP000265703">
    <property type="component" value="Unassembled WGS sequence"/>
</dbReference>
<sequence length="554" mass="64471">MDGYFDTTSSESWSLNHFAEWCTINISKKKRILDYMKKSMEKTLNQSFLEGTKMKVNQMYEDFENPVRKRKLISYTESSEEEDHSLDPDYTEKQSIKNKKLSSNRSCGKAKRDGMDKDEKETLEDENTPSSVQLTMISNTLEDTTLVEISPSTFQAQPTITSLNNSEDNTIAQSTPQILTSFDISEDFFTSRESTPCPVVQPAQQVLINTPNKPIVTKQMCDKYSPYLVCAFRITINYVKETVEEGAYEEIEKLFLMKDRFVLQESLVKKLESIFKTEYAQIESKIFNDTIVKGDNQTEEARFNFFIWYALLDFTANFKYRLPRVLDRDISERTFIVECLSPIFRAFRNAFPDIKYEWIEKNITSIKEANNMFADDIGPRKTDLLVLRLSDGMEVMNTEVLGPPFKATITHTVGDVKKLLMMSLCSLCRILGNNLDCNVKDAKGIKTYSIQIVGDRLTLFFVSLADKKKYLAVEMASYMIPFSFDSISYYKKIFNFFAIIQTEFKEQEELRKKIYSSFPIENSERVRDWLYLPEDFFFYDLKPILEDIDEILMI</sequence>
<comment type="caution">
    <text evidence="2">The sequence shown here is derived from an EMBL/GenBank/DDBJ whole genome shotgun (WGS) entry which is preliminary data.</text>
</comment>
<dbReference type="AlphaFoldDB" id="A0A397TP74"/>
<feature type="region of interest" description="Disordered" evidence="1">
    <location>
        <begin position="77"/>
        <end position="130"/>
    </location>
</feature>